<organism evidence="14 15">
    <name type="scientific">Desulforamulus putei DSM 12395</name>
    <dbReference type="NCBI Taxonomy" id="1121429"/>
    <lineage>
        <taxon>Bacteria</taxon>
        <taxon>Bacillati</taxon>
        <taxon>Bacillota</taxon>
        <taxon>Clostridia</taxon>
        <taxon>Eubacteriales</taxon>
        <taxon>Peptococcaceae</taxon>
        <taxon>Desulforamulus</taxon>
    </lineage>
</organism>
<evidence type="ECO:0000256" key="1">
    <source>
        <dbReference type="ARBA" id="ARBA00001966"/>
    </source>
</evidence>
<evidence type="ECO:0000256" key="10">
    <source>
        <dbReference type="ARBA" id="ARBA00049406"/>
    </source>
</evidence>
<dbReference type="FunFam" id="3.30.70.260:FF:000008">
    <property type="entry name" value="D-3-phosphoglycerate dehydrogenase, chloroplastic"/>
    <property type="match status" value="1"/>
</dbReference>
<sequence>MRYNSIFDIIGPIMVGPSSSHTAGAARIGKTARDIFGRQPTKAEITLYGSFAQTYRGHGTDLALVGGILDLHADDENIVNSFQLARERGVEIVFKIIPEESDYHPNTAKVRLSDHTGSLEVVGISLGGGKITITEIEGFRISLSGDSPTLLVFHHDRYGAVARVAQVLACNEINIGHMEVARKSKGDQALMVIETDQDLTDEIIKDVKQIDHVYSVALLTT</sequence>
<evidence type="ECO:0000313" key="14">
    <source>
        <dbReference type="EMBL" id="SHF01382.1"/>
    </source>
</evidence>
<dbReference type="PANTHER" id="PTHR30182:SF12">
    <property type="entry name" value="L-SERINE DEHYDRATASE, BETA CHAIN-RELATED"/>
    <property type="match status" value="1"/>
</dbReference>
<dbReference type="GO" id="GO:0046872">
    <property type="term" value="F:metal ion binding"/>
    <property type="evidence" value="ECO:0007669"/>
    <property type="project" value="UniProtKB-UniRule"/>
</dbReference>
<name>A0A1M4Y7F7_9FIRM</name>
<keyword evidence="4 11" id="KW-0312">Gluconeogenesis</keyword>
<dbReference type="SUPFAM" id="SSF143548">
    <property type="entry name" value="Serine metabolism enzymes domain"/>
    <property type="match status" value="1"/>
</dbReference>
<evidence type="ECO:0000256" key="11">
    <source>
        <dbReference type="PIRNR" id="PIRNR036692"/>
    </source>
</evidence>
<dbReference type="Pfam" id="PF03315">
    <property type="entry name" value="SDH_beta"/>
    <property type="match status" value="1"/>
</dbReference>
<dbReference type="InterPro" id="IPR005131">
    <property type="entry name" value="Ser_deHydtase_bsu"/>
</dbReference>
<dbReference type="Gene3D" id="3.30.70.260">
    <property type="match status" value="1"/>
</dbReference>
<comment type="cofactor">
    <cofactor evidence="1 12">
        <name>[4Fe-4S] cluster</name>
        <dbReference type="ChEBI" id="CHEBI:49883"/>
    </cofactor>
</comment>
<dbReference type="InterPro" id="IPR002912">
    <property type="entry name" value="ACT_dom"/>
</dbReference>
<dbReference type="OrthoDB" id="9813137at2"/>
<dbReference type="InterPro" id="IPR029009">
    <property type="entry name" value="ASB_dom_sf"/>
</dbReference>
<feature type="domain" description="ACT" evidence="13">
    <location>
        <begin position="149"/>
        <end position="221"/>
    </location>
</feature>
<comment type="catalytic activity">
    <reaction evidence="10 11 12">
        <text>L-serine = pyruvate + NH4(+)</text>
        <dbReference type="Rhea" id="RHEA:19169"/>
        <dbReference type="ChEBI" id="CHEBI:15361"/>
        <dbReference type="ChEBI" id="CHEBI:28938"/>
        <dbReference type="ChEBI" id="CHEBI:33384"/>
        <dbReference type="EC" id="4.3.1.17"/>
    </reaction>
</comment>
<comment type="pathway">
    <text evidence="2 11">Carbohydrate biosynthesis; gluconeogenesis.</text>
</comment>
<dbReference type="InterPro" id="IPR051318">
    <property type="entry name" value="Fe-S_L-Ser"/>
</dbReference>
<keyword evidence="6 11" id="KW-0479">Metal-binding</keyword>
<keyword evidence="15" id="KW-1185">Reference proteome</keyword>
<dbReference type="PROSITE" id="PS51671">
    <property type="entry name" value="ACT"/>
    <property type="match status" value="1"/>
</dbReference>
<evidence type="ECO:0000256" key="7">
    <source>
        <dbReference type="ARBA" id="ARBA00023004"/>
    </source>
</evidence>
<evidence type="ECO:0000313" key="15">
    <source>
        <dbReference type="Proteomes" id="UP000184148"/>
    </source>
</evidence>
<evidence type="ECO:0000256" key="4">
    <source>
        <dbReference type="ARBA" id="ARBA00022432"/>
    </source>
</evidence>
<dbReference type="Gene3D" id="3.30.1330.90">
    <property type="entry name" value="D-3-phosphoglycerate dehydrogenase, domain 3"/>
    <property type="match status" value="1"/>
</dbReference>
<dbReference type="GO" id="GO:0051539">
    <property type="term" value="F:4 iron, 4 sulfur cluster binding"/>
    <property type="evidence" value="ECO:0007669"/>
    <property type="project" value="UniProtKB-UniRule"/>
</dbReference>
<keyword evidence="9 11" id="KW-0456">Lyase</keyword>
<keyword evidence="8 11" id="KW-0411">Iron-sulfur</keyword>
<dbReference type="AlphaFoldDB" id="A0A1M4Y7F7"/>
<dbReference type="Pfam" id="PF01842">
    <property type="entry name" value="ACT"/>
    <property type="match status" value="1"/>
</dbReference>
<dbReference type="InterPro" id="IPR004643">
    <property type="entry name" value="Fe-S_L-Ser_bsu"/>
</dbReference>
<evidence type="ECO:0000256" key="3">
    <source>
        <dbReference type="ARBA" id="ARBA00008636"/>
    </source>
</evidence>
<evidence type="ECO:0000259" key="13">
    <source>
        <dbReference type="PROSITE" id="PS51671"/>
    </source>
</evidence>
<gene>
    <name evidence="14" type="ORF">SAMN02745133_01619</name>
</gene>
<evidence type="ECO:0000256" key="8">
    <source>
        <dbReference type="ARBA" id="ARBA00023014"/>
    </source>
</evidence>
<dbReference type="PIRSF" id="PIRSF036692">
    <property type="entry name" value="SDH_B"/>
    <property type="match status" value="1"/>
</dbReference>
<evidence type="ECO:0000256" key="6">
    <source>
        <dbReference type="ARBA" id="ARBA00022723"/>
    </source>
</evidence>
<dbReference type="PANTHER" id="PTHR30182">
    <property type="entry name" value="L-SERINE DEHYDRATASE"/>
    <property type="match status" value="1"/>
</dbReference>
<dbReference type="EMBL" id="FQUY01000010">
    <property type="protein sequence ID" value="SHF01382.1"/>
    <property type="molecule type" value="Genomic_DNA"/>
</dbReference>
<keyword evidence="5 11" id="KW-0004">4Fe-4S</keyword>
<dbReference type="GO" id="GO:0006094">
    <property type="term" value="P:gluconeogenesis"/>
    <property type="evidence" value="ECO:0007669"/>
    <property type="project" value="UniProtKB-UniRule"/>
</dbReference>
<dbReference type="SUPFAM" id="SSF55021">
    <property type="entry name" value="ACT-like"/>
    <property type="match status" value="1"/>
</dbReference>
<reference evidence="15" key="1">
    <citation type="submission" date="2016-11" db="EMBL/GenBank/DDBJ databases">
        <authorList>
            <person name="Varghese N."/>
            <person name="Submissions S."/>
        </authorList>
    </citation>
    <scope>NUCLEOTIDE SEQUENCE [LARGE SCALE GENOMIC DNA]</scope>
    <source>
        <strain evidence="15">DSM 12395</strain>
    </source>
</reference>
<keyword evidence="7 11" id="KW-0408">Iron</keyword>
<accession>A0A1M4Y7F7</accession>
<dbReference type="RefSeq" id="WP_073238418.1">
    <property type="nucleotide sequence ID" value="NZ_FQUY01000010.1"/>
</dbReference>
<proteinExistence type="inferred from homology"/>
<evidence type="ECO:0000256" key="5">
    <source>
        <dbReference type="ARBA" id="ARBA00022485"/>
    </source>
</evidence>
<evidence type="ECO:0000256" key="9">
    <source>
        <dbReference type="ARBA" id="ARBA00023239"/>
    </source>
</evidence>
<dbReference type="Proteomes" id="UP000184148">
    <property type="component" value="Unassembled WGS sequence"/>
</dbReference>
<dbReference type="UniPathway" id="UPA00138"/>
<evidence type="ECO:0000256" key="12">
    <source>
        <dbReference type="RuleBase" id="RU366059"/>
    </source>
</evidence>
<dbReference type="CDD" id="cd04903">
    <property type="entry name" value="ACT_LSD"/>
    <property type="match status" value="1"/>
</dbReference>
<dbReference type="GO" id="GO:0003941">
    <property type="term" value="F:L-serine ammonia-lyase activity"/>
    <property type="evidence" value="ECO:0007669"/>
    <property type="project" value="UniProtKB-UniRule"/>
</dbReference>
<protein>
    <recommendedName>
        <fullName evidence="11">L-serine deaminase</fullName>
    </recommendedName>
</protein>
<dbReference type="STRING" id="1121429.SAMN02745133_01619"/>
<dbReference type="InterPro" id="IPR045865">
    <property type="entry name" value="ACT-like_dom_sf"/>
</dbReference>
<dbReference type="FunFam" id="3.30.1330.90:FF:000004">
    <property type="entry name" value="L-serine dehydratase, iron-sulfur-dependent subunit beta"/>
    <property type="match status" value="1"/>
</dbReference>
<dbReference type="NCBIfam" id="TIGR00719">
    <property type="entry name" value="sda_beta"/>
    <property type="match status" value="1"/>
</dbReference>
<comment type="similarity">
    <text evidence="3 11 12">Belongs to the iron-sulfur dependent L-serine dehydratase family.</text>
</comment>
<evidence type="ECO:0000256" key="2">
    <source>
        <dbReference type="ARBA" id="ARBA00004742"/>
    </source>
</evidence>